<comment type="caution">
    <text evidence="11">The sequence shown here is derived from an EMBL/GenBank/DDBJ whole genome shotgun (WGS) entry which is preliminary data.</text>
</comment>
<evidence type="ECO:0000256" key="3">
    <source>
        <dbReference type="ARBA" id="ARBA00022475"/>
    </source>
</evidence>
<keyword evidence="4 9" id="KW-0997">Cell inner membrane</keyword>
<dbReference type="Proteomes" id="UP000019063">
    <property type="component" value="Unassembled WGS sequence"/>
</dbReference>
<evidence type="ECO:0000313" key="11">
    <source>
        <dbReference type="EMBL" id="ETW10974.1"/>
    </source>
</evidence>
<dbReference type="STRING" id="1379903.ATO8_19539"/>
<reference evidence="11 12" key="1">
    <citation type="journal article" date="2014" name="Antonie Van Leeuwenhoek">
        <title>Roseivivax atlanticus sp. nov., isolated from surface seawater of the Atlantic Ocean.</title>
        <authorList>
            <person name="Li G."/>
            <person name="Lai Q."/>
            <person name="Liu X."/>
            <person name="Sun F."/>
            <person name="Shao Z."/>
        </authorList>
    </citation>
    <scope>NUCLEOTIDE SEQUENCE [LARGE SCALE GENOMIC DNA]</scope>
    <source>
        <strain evidence="11 12">22II-s10s</strain>
    </source>
</reference>
<dbReference type="GO" id="GO:0015740">
    <property type="term" value="P:C4-dicarboxylate transport"/>
    <property type="evidence" value="ECO:0007669"/>
    <property type="project" value="TreeGrafter"/>
</dbReference>
<evidence type="ECO:0000256" key="4">
    <source>
        <dbReference type="ARBA" id="ARBA00022519"/>
    </source>
</evidence>
<evidence type="ECO:0000259" key="10">
    <source>
        <dbReference type="Pfam" id="PF04290"/>
    </source>
</evidence>
<keyword evidence="12" id="KW-1185">Reference proteome</keyword>
<evidence type="ECO:0000256" key="2">
    <source>
        <dbReference type="ARBA" id="ARBA00022448"/>
    </source>
</evidence>
<feature type="transmembrane region" description="Helical" evidence="9">
    <location>
        <begin position="130"/>
        <end position="154"/>
    </location>
</feature>
<comment type="similarity">
    <text evidence="8 9">Belongs to the TRAP transporter small permease family.</text>
</comment>
<gene>
    <name evidence="11" type="ORF">ATO8_19539</name>
</gene>
<keyword evidence="3" id="KW-1003">Cell membrane</keyword>
<keyword evidence="6 9" id="KW-1133">Transmembrane helix</keyword>
<dbReference type="RefSeq" id="WP_051487938.1">
    <property type="nucleotide sequence ID" value="NZ_AQQW01000019.1"/>
</dbReference>
<dbReference type="Pfam" id="PF04290">
    <property type="entry name" value="DctQ"/>
    <property type="match status" value="1"/>
</dbReference>
<evidence type="ECO:0000256" key="1">
    <source>
        <dbReference type="ARBA" id="ARBA00004429"/>
    </source>
</evidence>
<evidence type="ECO:0000256" key="7">
    <source>
        <dbReference type="ARBA" id="ARBA00023136"/>
    </source>
</evidence>
<sequence>MLDRAQRIIEPLAFLAVLLGGAGLLISMFLGMGDVIGSLFNEPLPGALEVTESTMVLIVFGGLAYAQIRQRHLRVELAYLQAGPKLRSVMDIVASLSGLLFFSLLTWQAANEAVFSYQIGESTSGLVSFPLLPARIAVVLGAGLHILQLCLDLAKDIMSFGQSKDFELG</sequence>
<keyword evidence="7 9" id="KW-0472">Membrane</keyword>
<feature type="transmembrane region" description="Helical" evidence="9">
    <location>
        <begin position="89"/>
        <end position="110"/>
    </location>
</feature>
<organism evidence="11 12">
    <name type="scientific">Roseivivax marinus</name>
    <dbReference type="NCBI Taxonomy" id="1379903"/>
    <lineage>
        <taxon>Bacteria</taxon>
        <taxon>Pseudomonadati</taxon>
        <taxon>Pseudomonadota</taxon>
        <taxon>Alphaproteobacteria</taxon>
        <taxon>Rhodobacterales</taxon>
        <taxon>Roseobacteraceae</taxon>
        <taxon>Roseivivax</taxon>
    </lineage>
</organism>
<feature type="domain" description="Tripartite ATP-independent periplasmic transporters DctQ component" evidence="10">
    <location>
        <begin position="39"/>
        <end position="156"/>
    </location>
</feature>
<dbReference type="eggNOG" id="COG4665">
    <property type="taxonomic scope" value="Bacteria"/>
</dbReference>
<proteinExistence type="inferred from homology"/>
<name>W4HE42_9RHOB</name>
<evidence type="ECO:0000313" key="12">
    <source>
        <dbReference type="Proteomes" id="UP000019063"/>
    </source>
</evidence>
<keyword evidence="5 9" id="KW-0812">Transmembrane</keyword>
<protein>
    <recommendedName>
        <fullName evidence="9">TRAP transporter small permease protein</fullName>
    </recommendedName>
</protein>
<dbReference type="PANTHER" id="PTHR35011">
    <property type="entry name" value="2,3-DIKETO-L-GULONATE TRAP TRANSPORTER SMALL PERMEASE PROTEIN YIAM"/>
    <property type="match status" value="1"/>
</dbReference>
<evidence type="ECO:0000256" key="8">
    <source>
        <dbReference type="ARBA" id="ARBA00038436"/>
    </source>
</evidence>
<feature type="transmembrane region" description="Helical" evidence="9">
    <location>
        <begin position="12"/>
        <end position="30"/>
    </location>
</feature>
<dbReference type="InterPro" id="IPR055348">
    <property type="entry name" value="DctQ"/>
</dbReference>
<evidence type="ECO:0000256" key="6">
    <source>
        <dbReference type="ARBA" id="ARBA00022989"/>
    </source>
</evidence>
<comment type="subcellular location">
    <subcellularLocation>
        <location evidence="1 9">Cell inner membrane</location>
        <topology evidence="1 9">Multi-pass membrane protein</topology>
    </subcellularLocation>
</comment>
<feature type="transmembrane region" description="Helical" evidence="9">
    <location>
        <begin position="50"/>
        <end position="68"/>
    </location>
</feature>
<dbReference type="AlphaFoldDB" id="W4HE42"/>
<comment type="subunit">
    <text evidence="9">The complex comprises the extracytoplasmic solute receptor protein and the two transmembrane proteins.</text>
</comment>
<keyword evidence="2 9" id="KW-0813">Transport</keyword>
<evidence type="ECO:0000256" key="9">
    <source>
        <dbReference type="RuleBase" id="RU369079"/>
    </source>
</evidence>
<dbReference type="PANTHER" id="PTHR35011:SF10">
    <property type="entry name" value="TRAP TRANSPORTER SMALL PERMEASE PROTEIN"/>
    <property type="match status" value="1"/>
</dbReference>
<accession>W4HE42</accession>
<dbReference type="EMBL" id="AQQW01000019">
    <property type="protein sequence ID" value="ETW10974.1"/>
    <property type="molecule type" value="Genomic_DNA"/>
</dbReference>
<dbReference type="PATRIC" id="fig|1317118.6.peg.3998"/>
<dbReference type="InterPro" id="IPR007387">
    <property type="entry name" value="TRAP_DctQ"/>
</dbReference>
<evidence type="ECO:0000256" key="5">
    <source>
        <dbReference type="ARBA" id="ARBA00022692"/>
    </source>
</evidence>
<dbReference type="GO" id="GO:0022857">
    <property type="term" value="F:transmembrane transporter activity"/>
    <property type="evidence" value="ECO:0007669"/>
    <property type="project" value="UniProtKB-UniRule"/>
</dbReference>
<dbReference type="GO" id="GO:0005886">
    <property type="term" value="C:plasma membrane"/>
    <property type="evidence" value="ECO:0007669"/>
    <property type="project" value="UniProtKB-SubCell"/>
</dbReference>
<comment type="function">
    <text evidence="9">Part of the tripartite ATP-independent periplasmic (TRAP) transport system.</text>
</comment>